<reference evidence="2" key="1">
    <citation type="submission" date="2021-03" db="EMBL/GenBank/DDBJ databases">
        <authorList>
            <person name="Bekaert M."/>
        </authorList>
    </citation>
    <scope>NUCLEOTIDE SEQUENCE</scope>
</reference>
<dbReference type="SUPFAM" id="SSF56436">
    <property type="entry name" value="C-type lectin-like"/>
    <property type="match status" value="1"/>
</dbReference>
<dbReference type="InterPro" id="IPR001304">
    <property type="entry name" value="C-type_lectin-like"/>
</dbReference>
<comment type="caution">
    <text evidence="2">The sequence shown here is derived from an EMBL/GenBank/DDBJ whole genome shotgun (WGS) entry which is preliminary data.</text>
</comment>
<keyword evidence="3" id="KW-1185">Reference proteome</keyword>
<dbReference type="Proteomes" id="UP000683360">
    <property type="component" value="Unassembled WGS sequence"/>
</dbReference>
<dbReference type="OrthoDB" id="6138703at2759"/>
<accession>A0A8S3UTY0</accession>
<dbReference type="AlphaFoldDB" id="A0A8S3UTY0"/>
<dbReference type="InterPro" id="IPR016187">
    <property type="entry name" value="CTDL_fold"/>
</dbReference>
<evidence type="ECO:0000313" key="3">
    <source>
        <dbReference type="Proteomes" id="UP000683360"/>
    </source>
</evidence>
<proteinExistence type="predicted"/>
<protein>
    <submittedName>
        <fullName evidence="2">MRC</fullName>
    </submittedName>
</protein>
<organism evidence="2 3">
    <name type="scientific">Mytilus edulis</name>
    <name type="common">Blue mussel</name>
    <dbReference type="NCBI Taxonomy" id="6550"/>
    <lineage>
        <taxon>Eukaryota</taxon>
        <taxon>Metazoa</taxon>
        <taxon>Spiralia</taxon>
        <taxon>Lophotrochozoa</taxon>
        <taxon>Mollusca</taxon>
        <taxon>Bivalvia</taxon>
        <taxon>Autobranchia</taxon>
        <taxon>Pteriomorphia</taxon>
        <taxon>Mytilida</taxon>
        <taxon>Mytiloidea</taxon>
        <taxon>Mytilidae</taxon>
        <taxon>Mytilinae</taxon>
        <taxon>Mytilus</taxon>
    </lineage>
</organism>
<dbReference type="Pfam" id="PF00059">
    <property type="entry name" value="Lectin_C"/>
    <property type="match status" value="1"/>
</dbReference>
<feature type="domain" description="C-type lectin" evidence="1">
    <location>
        <begin position="4"/>
        <end position="90"/>
    </location>
</feature>
<dbReference type="Gene3D" id="3.10.100.10">
    <property type="entry name" value="Mannose-Binding Protein A, subunit A"/>
    <property type="match status" value="1"/>
</dbReference>
<evidence type="ECO:0000259" key="1">
    <source>
        <dbReference type="PROSITE" id="PS50041"/>
    </source>
</evidence>
<dbReference type="PROSITE" id="PS50041">
    <property type="entry name" value="C_TYPE_LECTIN_2"/>
    <property type="match status" value="1"/>
</dbReference>
<gene>
    <name evidence="2" type="ORF">MEDL_60786</name>
</gene>
<sequence length="254" mass="28431">MPICFRFFQLTPLDAVSASSECQKSSATLLRIPNLDTNLYISQYLKDVNAGDDVSIDGTDIVVRNDWKYSDGSLVTYINWAPGEPSSLMCGGCDERSTKFLQVGTTKTMDASENVNKDGQACIVFDIKFEDIQPKSGKPPARFLEYQQRSQVNKIKSSEEISQKQKQAEERKKAYEKAKIERIKETTEECRKIDEKVNRLGVNTNYFGVGKSDNSKPLSTKEAIMSVKSLSKDFSKISTGIKTDSLFAKNLNNS</sequence>
<dbReference type="CDD" id="cd00037">
    <property type="entry name" value="CLECT"/>
    <property type="match status" value="1"/>
</dbReference>
<name>A0A8S3UTY0_MYTED</name>
<dbReference type="EMBL" id="CAJPWZ010002955">
    <property type="protein sequence ID" value="CAG2248977.1"/>
    <property type="molecule type" value="Genomic_DNA"/>
</dbReference>
<dbReference type="InterPro" id="IPR016186">
    <property type="entry name" value="C-type_lectin-like/link_sf"/>
</dbReference>
<evidence type="ECO:0000313" key="2">
    <source>
        <dbReference type="EMBL" id="CAG2248977.1"/>
    </source>
</evidence>